<comment type="caution">
    <text evidence="1">The sequence shown here is derived from an EMBL/GenBank/DDBJ whole genome shotgun (WGS) entry which is preliminary data.</text>
</comment>
<dbReference type="Proteomes" id="UP000627292">
    <property type="component" value="Unassembled WGS sequence"/>
</dbReference>
<dbReference type="EMBL" id="BMIB01000004">
    <property type="protein sequence ID" value="GGH78121.1"/>
    <property type="molecule type" value="Genomic_DNA"/>
</dbReference>
<protein>
    <submittedName>
        <fullName evidence="1">Uncharacterized protein</fullName>
    </submittedName>
</protein>
<reference evidence="1" key="1">
    <citation type="journal article" date="2014" name="Int. J. Syst. Evol. Microbiol.">
        <title>Complete genome sequence of Corynebacterium casei LMG S-19264T (=DSM 44701T), isolated from a smear-ripened cheese.</title>
        <authorList>
            <consortium name="US DOE Joint Genome Institute (JGI-PGF)"/>
            <person name="Walter F."/>
            <person name="Albersmeier A."/>
            <person name="Kalinowski J."/>
            <person name="Ruckert C."/>
        </authorList>
    </citation>
    <scope>NUCLEOTIDE SEQUENCE</scope>
    <source>
        <strain evidence="1">CGMCC 1.15290</strain>
    </source>
</reference>
<dbReference type="AlphaFoldDB" id="A0A917MY48"/>
<sequence>MTDLILDEFNDLLISETTGDFVLGESDVQHQQLLLLCSKGAFKESPDTCVGAFKYLESENPAALLREVRLQFSADGMEVGQVVFENKSLKVKASYL</sequence>
<organism evidence="1 2">
    <name type="scientific">Filimonas zeae</name>
    <dbReference type="NCBI Taxonomy" id="1737353"/>
    <lineage>
        <taxon>Bacteria</taxon>
        <taxon>Pseudomonadati</taxon>
        <taxon>Bacteroidota</taxon>
        <taxon>Chitinophagia</taxon>
        <taxon>Chitinophagales</taxon>
        <taxon>Chitinophagaceae</taxon>
        <taxon>Filimonas</taxon>
    </lineage>
</organism>
<evidence type="ECO:0000313" key="2">
    <source>
        <dbReference type="Proteomes" id="UP000627292"/>
    </source>
</evidence>
<reference evidence="1" key="2">
    <citation type="submission" date="2020-09" db="EMBL/GenBank/DDBJ databases">
        <authorList>
            <person name="Sun Q."/>
            <person name="Zhou Y."/>
        </authorList>
    </citation>
    <scope>NUCLEOTIDE SEQUENCE</scope>
    <source>
        <strain evidence="1">CGMCC 1.15290</strain>
    </source>
</reference>
<dbReference type="RefSeq" id="WP_188956693.1">
    <property type="nucleotide sequence ID" value="NZ_BMIB01000004.1"/>
</dbReference>
<evidence type="ECO:0000313" key="1">
    <source>
        <dbReference type="EMBL" id="GGH78121.1"/>
    </source>
</evidence>
<keyword evidence="2" id="KW-1185">Reference proteome</keyword>
<proteinExistence type="predicted"/>
<gene>
    <name evidence="1" type="ORF">GCM10011379_45520</name>
</gene>
<name>A0A917MY48_9BACT</name>
<accession>A0A917MY48</accession>